<organism evidence="4 5">
    <name type="scientific">Zhenhengia yiwuensis</name>
    <dbReference type="NCBI Taxonomy" id="2763666"/>
    <lineage>
        <taxon>Bacteria</taxon>
        <taxon>Bacillati</taxon>
        <taxon>Bacillota</taxon>
        <taxon>Clostridia</taxon>
        <taxon>Lachnospirales</taxon>
        <taxon>Lachnospiraceae</taxon>
        <taxon>Zhenhengia</taxon>
    </lineage>
</organism>
<dbReference type="RefSeq" id="WP_249332674.1">
    <property type="nucleotide sequence ID" value="NZ_JACRSY010000013.1"/>
</dbReference>
<feature type="transmembrane region" description="Helical" evidence="2">
    <location>
        <begin position="16"/>
        <end position="34"/>
    </location>
</feature>
<dbReference type="PANTHER" id="PTHR34385">
    <property type="entry name" value="D-ALANYL-D-ALANINE CARBOXYPEPTIDASE"/>
    <property type="match status" value="1"/>
</dbReference>
<evidence type="ECO:0000313" key="5">
    <source>
        <dbReference type="Proteomes" id="UP000655830"/>
    </source>
</evidence>
<dbReference type="Gene3D" id="3.30.1380.10">
    <property type="match status" value="1"/>
</dbReference>
<feature type="compositionally biased region" description="Basic and acidic residues" evidence="1">
    <location>
        <begin position="50"/>
        <end position="69"/>
    </location>
</feature>
<feature type="domain" description="D-alanyl-D-alanine carboxypeptidase-like core" evidence="3">
    <location>
        <begin position="175"/>
        <end position="297"/>
    </location>
</feature>
<dbReference type="InterPro" id="IPR052179">
    <property type="entry name" value="DD-CPase-like"/>
</dbReference>
<dbReference type="SUPFAM" id="SSF55166">
    <property type="entry name" value="Hedgehog/DD-peptidase"/>
    <property type="match status" value="1"/>
</dbReference>
<sequence>MNKKAKKRYRKKIRKYIVGTSLVILSTGMIVTIYSSTLEDKPFNEYKNETEMLDNDKNKDEPINEKQEEGISEEAYSDENTNENADETADVEPTLYYYEADKEERYLAYAERYPKLPYEEVVWQVNAGVDQPHYTGVTEITDTEEEIILVNKYHKLPLDFEPKELVPLSSGPLVTPATKEAYEQMVRDAKAEGYSIRGVSAYRSIAYQIDVYNRYLRQDPEEVVDTYSARPGFSEHHTGRTIDLDNIYRTMDEFEHTKEAKWVAENAYKYGFIVRYPKDHEDITGYIYEPWHITYVGIPIATEMKEQGIETLEEYWVKYVDHKKAEF</sequence>
<dbReference type="InterPro" id="IPR058193">
    <property type="entry name" value="VanY/YodJ_core_dom"/>
</dbReference>
<dbReference type="GO" id="GO:0006508">
    <property type="term" value="P:proteolysis"/>
    <property type="evidence" value="ECO:0007669"/>
    <property type="project" value="InterPro"/>
</dbReference>
<keyword evidence="5" id="KW-1185">Reference proteome</keyword>
<evidence type="ECO:0000313" key="4">
    <source>
        <dbReference type="EMBL" id="MBC8579720.1"/>
    </source>
</evidence>
<dbReference type="InterPro" id="IPR003709">
    <property type="entry name" value="VanY-like_core_dom"/>
</dbReference>
<evidence type="ECO:0000256" key="2">
    <source>
        <dbReference type="SAM" id="Phobius"/>
    </source>
</evidence>
<keyword evidence="2" id="KW-1133">Transmembrane helix</keyword>
<dbReference type="EMBL" id="JACRSY010000013">
    <property type="protein sequence ID" value="MBC8579720.1"/>
    <property type="molecule type" value="Genomic_DNA"/>
</dbReference>
<feature type="region of interest" description="Disordered" evidence="1">
    <location>
        <begin position="50"/>
        <end position="88"/>
    </location>
</feature>
<dbReference type="GO" id="GO:0008233">
    <property type="term" value="F:peptidase activity"/>
    <property type="evidence" value="ECO:0007669"/>
    <property type="project" value="InterPro"/>
</dbReference>
<dbReference type="CDD" id="cd14852">
    <property type="entry name" value="LD-carboxypeptidase"/>
    <property type="match status" value="1"/>
</dbReference>
<keyword evidence="2" id="KW-0472">Membrane</keyword>
<keyword evidence="2" id="KW-0812">Transmembrane</keyword>
<evidence type="ECO:0000256" key="1">
    <source>
        <dbReference type="SAM" id="MobiDB-lite"/>
    </source>
</evidence>
<protein>
    <submittedName>
        <fullName evidence="4">M15 family metallopeptidase</fullName>
    </submittedName>
</protein>
<dbReference type="PANTHER" id="PTHR34385:SF1">
    <property type="entry name" value="PEPTIDOGLYCAN L-ALANYL-D-GLUTAMATE ENDOPEPTIDASE CWLK"/>
    <property type="match status" value="1"/>
</dbReference>
<dbReference type="AlphaFoldDB" id="A0A926EJJ9"/>
<reference evidence="4" key="1">
    <citation type="submission" date="2020-08" db="EMBL/GenBank/DDBJ databases">
        <title>Genome public.</title>
        <authorList>
            <person name="Liu C."/>
            <person name="Sun Q."/>
        </authorList>
    </citation>
    <scope>NUCLEOTIDE SEQUENCE</scope>
    <source>
        <strain evidence="4">NSJ-12</strain>
    </source>
</reference>
<accession>A0A926EJJ9</accession>
<dbReference type="InterPro" id="IPR009045">
    <property type="entry name" value="Zn_M74/Hedgehog-like"/>
</dbReference>
<dbReference type="Pfam" id="PF02557">
    <property type="entry name" value="VanY"/>
    <property type="match status" value="1"/>
</dbReference>
<feature type="compositionally biased region" description="Acidic residues" evidence="1">
    <location>
        <begin position="70"/>
        <end position="88"/>
    </location>
</feature>
<dbReference type="Proteomes" id="UP000655830">
    <property type="component" value="Unassembled WGS sequence"/>
</dbReference>
<name>A0A926EJJ9_9FIRM</name>
<gene>
    <name evidence="4" type="ORF">H8718_09275</name>
</gene>
<comment type="caution">
    <text evidence="4">The sequence shown here is derived from an EMBL/GenBank/DDBJ whole genome shotgun (WGS) entry which is preliminary data.</text>
</comment>
<proteinExistence type="predicted"/>
<evidence type="ECO:0000259" key="3">
    <source>
        <dbReference type="Pfam" id="PF02557"/>
    </source>
</evidence>